<accession>A0ABP3MM42</accession>
<comment type="caution">
    <text evidence="1">The sequence shown here is derived from an EMBL/GenBank/DDBJ whole genome shotgun (WGS) entry which is preliminary data.</text>
</comment>
<proteinExistence type="predicted"/>
<evidence type="ECO:0000313" key="1">
    <source>
        <dbReference type="EMBL" id="GAA0523131.1"/>
    </source>
</evidence>
<keyword evidence="2" id="KW-1185">Reference proteome</keyword>
<gene>
    <name evidence="1" type="ORF">GCM10009545_26670</name>
</gene>
<protein>
    <submittedName>
        <fullName evidence="1">Uncharacterized protein</fullName>
    </submittedName>
</protein>
<dbReference type="EMBL" id="BAAAHC010000009">
    <property type="protein sequence ID" value="GAA0523131.1"/>
    <property type="molecule type" value="Genomic_DNA"/>
</dbReference>
<dbReference type="Proteomes" id="UP001500220">
    <property type="component" value="Unassembled WGS sequence"/>
</dbReference>
<name>A0ABP3MM42_9PSEU</name>
<reference evidence="2" key="1">
    <citation type="journal article" date="2019" name="Int. J. Syst. Evol. Microbiol.">
        <title>The Global Catalogue of Microorganisms (GCM) 10K type strain sequencing project: providing services to taxonomists for standard genome sequencing and annotation.</title>
        <authorList>
            <consortium name="The Broad Institute Genomics Platform"/>
            <consortium name="The Broad Institute Genome Sequencing Center for Infectious Disease"/>
            <person name="Wu L."/>
            <person name="Ma J."/>
        </authorList>
    </citation>
    <scope>NUCLEOTIDE SEQUENCE [LARGE SCALE GENOMIC DNA]</scope>
    <source>
        <strain evidence="2">JCM 10664</strain>
    </source>
</reference>
<organism evidence="1 2">
    <name type="scientific">Saccharopolyspora thermophila</name>
    <dbReference type="NCBI Taxonomy" id="89367"/>
    <lineage>
        <taxon>Bacteria</taxon>
        <taxon>Bacillati</taxon>
        <taxon>Actinomycetota</taxon>
        <taxon>Actinomycetes</taxon>
        <taxon>Pseudonocardiales</taxon>
        <taxon>Pseudonocardiaceae</taxon>
        <taxon>Saccharopolyspora</taxon>
    </lineage>
</organism>
<evidence type="ECO:0000313" key="2">
    <source>
        <dbReference type="Proteomes" id="UP001500220"/>
    </source>
</evidence>
<sequence length="462" mass="50176">MGVGLSAAELTREHAHQDEAGHALMELGDERQWLVWLTEELVHTGHGREQVAAALIARLGADGARAADAEQAHDMAGRALQDFETLLCDRIVDRIGDAAAEQLETLVGNQRELLGALQADVSRIRLGELVRQIDGLASLHALGLPVELLTNLDDTADRECLSDLVREIDKLAQIRSLCLPTDAFDDVPATLVQAWFSQAVCSGPDELAHHPRALRLTLLSALCHGRRMEITDLLGSILVGLLHRIRTRAEHRLEQDNPAHPSSRQRADAVLHKLVRAALAHPDDTVRAALYPVVSERELRKLLAGDDYGTVQARRLRAALRGAYSAHHEQVVKLVLGSLEFRCADAGCWAVLAALGELAGDYTACWGSGRFYDSAQDLPLDEVVPPEWRAAVVGQEGRVDRAVFELCVLLAVRDLLCLRRIFLAGGGRWGEPGSLPMPVGALSGDAARVSRSRTVCAGEILA</sequence>